<reference evidence="1 2" key="2">
    <citation type="submission" date="2015-10" db="EMBL/GenBank/DDBJ databases">
        <title>Comparative genomics and high-throughput reverse genetic screens identify a new phytobacterial MAMP and an Arabidopsis receptor required for immune elicitation.</title>
        <authorList>
            <person name="Mott G.A."/>
            <person name="Thakur S."/>
            <person name="Wang P.W."/>
            <person name="Desveaux D."/>
            <person name="Guttman D.S."/>
        </authorList>
    </citation>
    <scope>NUCLEOTIDE SEQUENCE [LARGE SCALE GENOMIC DNA]</scope>
    <source>
        <strain evidence="1 2">107</strain>
    </source>
</reference>
<dbReference type="EMBL" id="LGLK01000057">
    <property type="protein sequence ID" value="KPC17345.1"/>
    <property type="molecule type" value="Genomic_DNA"/>
</dbReference>
<sequence>MAIVDPLPFDSEPLTRRILDHFESPGLERILVVAGLVTEKWVDQLVLDVDMEGTPEVQLQAVAVVPEDFAFEAFASTLSPLIRIPMTKKFPELVRSRIY</sequence>
<gene>
    <name evidence="1" type="ORF">AC499_0547</name>
</gene>
<comment type="caution">
    <text evidence="1">The sequence shown here is derived from an EMBL/GenBank/DDBJ whole genome shotgun (WGS) entry which is preliminary data.</text>
</comment>
<protein>
    <submittedName>
        <fullName evidence="1">Uncharacterized protein</fullName>
    </submittedName>
</protein>
<evidence type="ECO:0000313" key="2">
    <source>
        <dbReference type="Proteomes" id="UP000037943"/>
    </source>
</evidence>
<name>A0ABR5KRB0_PSEAV</name>
<organism evidence="1 2">
    <name type="scientific">Pseudomonas amygdali pv. lachrymans</name>
    <name type="common">Pseudomonas syringae pv. lachrymans</name>
    <dbReference type="NCBI Taxonomy" id="53707"/>
    <lineage>
        <taxon>Bacteria</taxon>
        <taxon>Pseudomonadati</taxon>
        <taxon>Pseudomonadota</taxon>
        <taxon>Gammaproteobacteria</taxon>
        <taxon>Pseudomonadales</taxon>
        <taxon>Pseudomonadaceae</taxon>
        <taxon>Pseudomonas</taxon>
        <taxon>Pseudomonas amygdali</taxon>
    </lineage>
</organism>
<keyword evidence="2" id="KW-1185">Reference proteome</keyword>
<dbReference type="Proteomes" id="UP000037943">
    <property type="component" value="Unassembled WGS sequence"/>
</dbReference>
<reference evidence="1 2" key="1">
    <citation type="submission" date="2015-07" db="EMBL/GenBank/DDBJ databases">
        <authorList>
            <person name="O'Brien H.E."/>
            <person name="Thakur S."/>
            <person name="Gong Y."/>
            <person name="Wang P.W."/>
            <person name="Guttman D.S."/>
        </authorList>
    </citation>
    <scope>NUCLEOTIDE SEQUENCE [LARGE SCALE GENOMIC DNA]</scope>
    <source>
        <strain evidence="1 2">107</strain>
    </source>
</reference>
<accession>A0ABR5KRB0</accession>
<proteinExistence type="predicted"/>
<evidence type="ECO:0000313" key="1">
    <source>
        <dbReference type="EMBL" id="KPC17345.1"/>
    </source>
</evidence>